<evidence type="ECO:0000313" key="6">
    <source>
        <dbReference type="Proteomes" id="UP001417504"/>
    </source>
</evidence>
<evidence type="ECO:0000256" key="1">
    <source>
        <dbReference type="ARBA" id="ARBA00023157"/>
    </source>
</evidence>
<keyword evidence="6" id="KW-1185">Reference proteome</keyword>
<proteinExistence type="inferred from homology"/>
<comment type="catalytic activity">
    <reaction evidence="3">
        <text>Endohydrolysis of the N-glycosidic bond at one specific adenosine on the 28S rRNA.</text>
        <dbReference type="EC" id="3.2.2.22"/>
    </reaction>
</comment>
<keyword evidence="3" id="KW-0652">Protein synthesis inhibitor</keyword>
<dbReference type="InterPro" id="IPR036041">
    <property type="entry name" value="Ribosome-inact_prot_sf"/>
</dbReference>
<comment type="function">
    <text evidence="3">The A chain is responsible for inhibiting protein synthesis through the catalytic inactivation of 60S ribosomal subunits by removing adenine from position 4,324 of 28S rRNA. The B chain binds to cell receptors and probably facilitates the entry into the cell of the A chain; B chains are also responsible for cell agglutination (lectin activity).</text>
</comment>
<keyword evidence="2" id="KW-0325">Glycoprotein</keyword>
<dbReference type="Gene3D" id="4.10.470.10">
    <property type="entry name" value="Ricin (A Subunit), domain 2"/>
    <property type="match status" value="1"/>
</dbReference>
<dbReference type="PANTHER" id="PTHR33453">
    <property type="match status" value="1"/>
</dbReference>
<keyword evidence="1" id="KW-1015">Disulfide bond</keyword>
<comment type="caution">
    <text evidence="5">The sequence shown here is derived from an EMBL/GenBank/DDBJ whole genome shotgun (WGS) entry which is preliminary data.</text>
</comment>
<dbReference type="InterPro" id="IPR001574">
    <property type="entry name" value="Ribosome_inactivat_prot"/>
</dbReference>
<comment type="similarity">
    <text evidence="3">Belongs to the ribosome-inactivating protein family.</text>
</comment>
<dbReference type="PRINTS" id="PR00396">
    <property type="entry name" value="SHIGARICIN"/>
</dbReference>
<dbReference type="PANTHER" id="PTHR33453:SF34">
    <property type="entry name" value="RIBOSOME-INACTIVATING PROTEIN"/>
    <property type="match status" value="1"/>
</dbReference>
<keyword evidence="3" id="KW-0378">Hydrolase</keyword>
<accession>A0AAP0K3Q7</accession>
<evidence type="ECO:0000256" key="3">
    <source>
        <dbReference type="RuleBase" id="RU004915"/>
    </source>
</evidence>
<dbReference type="CDD" id="cd23443">
    <property type="entry name" value="beta-trefoil_Ricin_RIPs_II_rpt1"/>
    <property type="match status" value="1"/>
</dbReference>
<dbReference type="GO" id="GO:0006952">
    <property type="term" value="P:defense response"/>
    <property type="evidence" value="ECO:0007669"/>
    <property type="project" value="UniProtKB-KW"/>
</dbReference>
<organism evidence="5 6">
    <name type="scientific">Stephania japonica</name>
    <dbReference type="NCBI Taxonomy" id="461633"/>
    <lineage>
        <taxon>Eukaryota</taxon>
        <taxon>Viridiplantae</taxon>
        <taxon>Streptophyta</taxon>
        <taxon>Embryophyta</taxon>
        <taxon>Tracheophyta</taxon>
        <taxon>Spermatophyta</taxon>
        <taxon>Magnoliopsida</taxon>
        <taxon>Ranunculales</taxon>
        <taxon>Menispermaceae</taxon>
        <taxon>Menispermoideae</taxon>
        <taxon>Cissampelideae</taxon>
        <taxon>Stephania</taxon>
    </lineage>
</organism>
<dbReference type="SUPFAM" id="SSF56371">
    <property type="entry name" value="Ribosome inactivating proteins (RIP)"/>
    <property type="match status" value="1"/>
</dbReference>
<dbReference type="PROSITE" id="PS50231">
    <property type="entry name" value="RICIN_B_LECTIN"/>
    <property type="match status" value="2"/>
</dbReference>
<feature type="domain" description="Ricin B lectin" evidence="4">
    <location>
        <begin position="340"/>
        <end position="466"/>
    </location>
</feature>
<dbReference type="GO" id="GO:0030598">
    <property type="term" value="F:rRNA N-glycosylase activity"/>
    <property type="evidence" value="ECO:0007669"/>
    <property type="project" value="UniProtKB-EC"/>
</dbReference>
<reference evidence="5 6" key="1">
    <citation type="submission" date="2024-01" db="EMBL/GenBank/DDBJ databases">
        <title>Genome assemblies of Stephania.</title>
        <authorList>
            <person name="Yang L."/>
        </authorList>
    </citation>
    <scope>NUCLEOTIDE SEQUENCE [LARGE SCALE GENOMIC DNA]</scope>
    <source>
        <strain evidence="5">QJT</strain>
        <tissue evidence="5">Leaf</tissue>
    </source>
</reference>
<evidence type="ECO:0000313" key="5">
    <source>
        <dbReference type="EMBL" id="KAK9144815.1"/>
    </source>
</evidence>
<dbReference type="SUPFAM" id="SSF50370">
    <property type="entry name" value="Ricin B-like lectins"/>
    <property type="match status" value="2"/>
</dbReference>
<dbReference type="AlphaFoldDB" id="A0AAP0K3Q7"/>
<dbReference type="Pfam" id="PF00652">
    <property type="entry name" value="Ricin_B_lectin"/>
    <property type="match status" value="2"/>
</dbReference>
<keyword evidence="3" id="KW-0800">Toxin</keyword>
<comment type="subunit">
    <text evidence="3">Might form dimers or tetramers of disulfide-linked A and B chains.</text>
</comment>
<dbReference type="GO" id="GO:0017148">
    <property type="term" value="P:negative regulation of translation"/>
    <property type="evidence" value="ECO:0007669"/>
    <property type="project" value="UniProtKB-KW"/>
</dbReference>
<keyword evidence="3" id="KW-0611">Plant defense</keyword>
<evidence type="ECO:0000256" key="2">
    <source>
        <dbReference type="ARBA" id="ARBA00023180"/>
    </source>
</evidence>
<dbReference type="Gene3D" id="2.80.10.50">
    <property type="match status" value="2"/>
</dbReference>
<dbReference type="EC" id="3.2.2.22" evidence="3"/>
<dbReference type="InterPro" id="IPR016139">
    <property type="entry name" value="Ribosome_inactivat_prot_sub2"/>
</dbReference>
<dbReference type="EMBL" id="JBBNAE010000002">
    <property type="protein sequence ID" value="KAK9144815.1"/>
    <property type="molecule type" value="Genomic_DNA"/>
</dbReference>
<dbReference type="InterPro" id="IPR035992">
    <property type="entry name" value="Ricin_B-like_lectins"/>
</dbReference>
<gene>
    <name evidence="5" type="ORF">Sjap_004718</name>
</gene>
<dbReference type="Gene3D" id="3.40.420.10">
    <property type="entry name" value="Ricin (A subunit), domain 1"/>
    <property type="match status" value="1"/>
</dbReference>
<protein>
    <recommendedName>
        <fullName evidence="3">Ribosome-inactivating protein</fullName>
    </recommendedName>
    <component>
        <recommendedName>
            <fullName evidence="3">Ribosome-inactivating protein chain A</fullName>
        </recommendedName>
        <alternativeName>
            <fullName evidence="3">rRNA N-glycosidase</fullName>
            <ecNumber evidence="3">3.2.2.22</ecNumber>
        </alternativeName>
    </component>
    <component>
        <recommendedName>
            <fullName evidence="3">Ribosome-inactivating protein chain B</fullName>
        </recommendedName>
    </component>
</protein>
<feature type="domain" description="Ricin B lectin" evidence="4">
    <location>
        <begin position="470"/>
        <end position="593"/>
    </location>
</feature>
<sequence>MKNSTKRCFIKLYVKGNTMKMIKWSAILAVWIWWITIQSHQILSSTSFPLTTDSKLGAPNYPKVTFDAKSLDAEAYGKMIKTLRNLLVSGSYSHGLPRLRDPTTVPDSERYILVEITESRGLPVTFAIDVTNVYVIGYRVGDRRYFFNESRSVPNAPDLLFTDATWTSPEPLRSANYNALESRAGAKRTNIPLGLQALLGAISALISRPEDAHSLLIVIQMISEAVRYWEIESRVRNNAQFTPNGYMTDLETNQLRLSEQIQTSDFLAFETEITIGDRVADNVNSFVIAGLYLMLFVCNPPAQTSTTTLSVSHLQLIKQLQQQQQPNFGVADQTCKQSVEPRTRIRGRDGLCVDVEQFIYRDNNPIVIFSCRTNDFKNQFWTLGKNGRIQSLEKCLAASGTTPGSSVVIHECETLDDSALRWAMSSSGELLNVHNGLALTAKDGSSASKLTLEERDSSTFQSWKATNKLTPVDVYIHGEKNQCIYYNGKYGVYLETCSKGSSRQQWRLYPDSTIRPKDWLDGCMEIASLSGDWIYVQAGYCSGSPVLHKWVFSHDGAIRNWKSQLVVDASKTYPGYLYAMNYHGGKNQIWTLEFI</sequence>
<dbReference type="InterPro" id="IPR016138">
    <property type="entry name" value="Ribosome_inactivat_prot_sub1"/>
</dbReference>
<dbReference type="GO" id="GO:0090729">
    <property type="term" value="F:toxin activity"/>
    <property type="evidence" value="ECO:0007669"/>
    <property type="project" value="UniProtKB-KW"/>
</dbReference>
<evidence type="ECO:0000259" key="4">
    <source>
        <dbReference type="SMART" id="SM00458"/>
    </source>
</evidence>
<dbReference type="InterPro" id="IPR017989">
    <property type="entry name" value="Ribosome_inactivat_1/2"/>
</dbReference>
<dbReference type="Pfam" id="PF00161">
    <property type="entry name" value="RIP"/>
    <property type="match status" value="1"/>
</dbReference>
<dbReference type="InterPro" id="IPR000772">
    <property type="entry name" value="Ricin_B_lectin"/>
</dbReference>
<name>A0AAP0K3Q7_9MAGN</name>
<dbReference type="SMART" id="SM00458">
    <property type="entry name" value="RICIN"/>
    <property type="match status" value="2"/>
</dbReference>
<dbReference type="Proteomes" id="UP001417504">
    <property type="component" value="Unassembled WGS sequence"/>
</dbReference>